<sequence>MAGVNLGSQRILVTGGTGGVGLALAESLTALGATVVTCGRTACGPHAVRADLAVPGEAVRVVGEAVDRLGGLDVVVANAGVQHRTPLTLGPDPEALALARQEIEVNLASVVELAAAAWPHLAAASTPGGPPGAAFVAVTSGLAYAPKQSAPVYCATKAGVHILLESLRHQARTTSPGVRVQEVVLPLVDTAMTAGREGPARKLSPAQAADAIVRGLVRGRPVVAVGASRTLLALLRLAPSAGRRVLRDG</sequence>
<gene>
    <name evidence="3" type="ORF">GCM10009639_55900</name>
</gene>
<evidence type="ECO:0000313" key="3">
    <source>
        <dbReference type="EMBL" id="GAA1407285.1"/>
    </source>
</evidence>
<dbReference type="InterPro" id="IPR036291">
    <property type="entry name" value="NAD(P)-bd_dom_sf"/>
</dbReference>
<comment type="caution">
    <text evidence="3">The sequence shown here is derived from an EMBL/GenBank/DDBJ whole genome shotgun (WGS) entry which is preliminary data.</text>
</comment>
<dbReference type="Proteomes" id="UP001499863">
    <property type="component" value="Unassembled WGS sequence"/>
</dbReference>
<evidence type="ECO:0000256" key="2">
    <source>
        <dbReference type="ARBA" id="ARBA00023002"/>
    </source>
</evidence>
<dbReference type="InterPro" id="IPR020904">
    <property type="entry name" value="Sc_DH/Rdtase_CS"/>
</dbReference>
<keyword evidence="2" id="KW-0560">Oxidoreductase</keyword>
<dbReference type="SUPFAM" id="SSF51735">
    <property type="entry name" value="NAD(P)-binding Rossmann-fold domains"/>
    <property type="match status" value="1"/>
</dbReference>
<dbReference type="PROSITE" id="PS00061">
    <property type="entry name" value="ADH_SHORT"/>
    <property type="match status" value="1"/>
</dbReference>
<name>A0ABN1YFT2_9ACTN</name>
<dbReference type="InterPro" id="IPR002347">
    <property type="entry name" value="SDR_fam"/>
</dbReference>
<comment type="similarity">
    <text evidence="1">Belongs to the short-chain dehydrogenases/reductases (SDR) family.</text>
</comment>
<keyword evidence="4" id="KW-1185">Reference proteome</keyword>
<evidence type="ECO:0000256" key="1">
    <source>
        <dbReference type="ARBA" id="ARBA00006484"/>
    </source>
</evidence>
<dbReference type="PANTHER" id="PTHR44196">
    <property type="entry name" value="DEHYDROGENASE/REDUCTASE SDR FAMILY MEMBER 7B"/>
    <property type="match status" value="1"/>
</dbReference>
<dbReference type="PRINTS" id="PR00081">
    <property type="entry name" value="GDHRDH"/>
</dbReference>
<proteinExistence type="inferred from homology"/>
<evidence type="ECO:0000313" key="4">
    <source>
        <dbReference type="Proteomes" id="UP001499863"/>
    </source>
</evidence>
<dbReference type="Pfam" id="PF00106">
    <property type="entry name" value="adh_short"/>
    <property type="match status" value="1"/>
</dbReference>
<dbReference type="PANTHER" id="PTHR44196:SF1">
    <property type="entry name" value="DEHYDROGENASE_REDUCTASE SDR FAMILY MEMBER 7B"/>
    <property type="match status" value="1"/>
</dbReference>
<dbReference type="Gene3D" id="3.40.50.720">
    <property type="entry name" value="NAD(P)-binding Rossmann-like Domain"/>
    <property type="match status" value="1"/>
</dbReference>
<dbReference type="EMBL" id="BAAAKJ010000322">
    <property type="protein sequence ID" value="GAA1407285.1"/>
    <property type="molecule type" value="Genomic_DNA"/>
</dbReference>
<accession>A0ABN1YFT2</accession>
<organism evidence="3 4">
    <name type="scientific">Kitasatospora putterlickiae</name>
    <dbReference type="NCBI Taxonomy" id="221725"/>
    <lineage>
        <taxon>Bacteria</taxon>
        <taxon>Bacillati</taxon>
        <taxon>Actinomycetota</taxon>
        <taxon>Actinomycetes</taxon>
        <taxon>Kitasatosporales</taxon>
        <taxon>Streptomycetaceae</taxon>
        <taxon>Kitasatospora</taxon>
    </lineage>
</organism>
<protein>
    <submittedName>
        <fullName evidence="3">Uncharacterized protein</fullName>
    </submittedName>
</protein>
<reference evidence="3 4" key="1">
    <citation type="journal article" date="2019" name="Int. J. Syst. Evol. Microbiol.">
        <title>The Global Catalogue of Microorganisms (GCM) 10K type strain sequencing project: providing services to taxonomists for standard genome sequencing and annotation.</title>
        <authorList>
            <consortium name="The Broad Institute Genomics Platform"/>
            <consortium name="The Broad Institute Genome Sequencing Center for Infectious Disease"/>
            <person name="Wu L."/>
            <person name="Ma J."/>
        </authorList>
    </citation>
    <scope>NUCLEOTIDE SEQUENCE [LARGE SCALE GENOMIC DNA]</scope>
    <source>
        <strain evidence="3 4">JCM 12393</strain>
    </source>
</reference>